<keyword evidence="3" id="KW-1185">Reference proteome</keyword>
<organism evidence="2 3">
    <name type="scientific">Crotalaria pallida</name>
    <name type="common">Smooth rattlebox</name>
    <name type="synonym">Crotalaria striata</name>
    <dbReference type="NCBI Taxonomy" id="3830"/>
    <lineage>
        <taxon>Eukaryota</taxon>
        <taxon>Viridiplantae</taxon>
        <taxon>Streptophyta</taxon>
        <taxon>Embryophyta</taxon>
        <taxon>Tracheophyta</taxon>
        <taxon>Spermatophyta</taxon>
        <taxon>Magnoliopsida</taxon>
        <taxon>eudicotyledons</taxon>
        <taxon>Gunneridae</taxon>
        <taxon>Pentapetalae</taxon>
        <taxon>rosids</taxon>
        <taxon>fabids</taxon>
        <taxon>Fabales</taxon>
        <taxon>Fabaceae</taxon>
        <taxon>Papilionoideae</taxon>
        <taxon>50 kb inversion clade</taxon>
        <taxon>genistoids sensu lato</taxon>
        <taxon>core genistoids</taxon>
        <taxon>Crotalarieae</taxon>
        <taxon>Crotalaria</taxon>
    </lineage>
</organism>
<comment type="caution">
    <text evidence="2">The sequence shown here is derived from an EMBL/GenBank/DDBJ whole genome shotgun (WGS) entry which is preliminary data.</text>
</comment>
<evidence type="ECO:0000313" key="2">
    <source>
        <dbReference type="EMBL" id="KAK7268192.1"/>
    </source>
</evidence>
<dbReference type="AlphaFoldDB" id="A0AAN9I6Q7"/>
<dbReference type="EMBL" id="JAYWIO010000004">
    <property type="protein sequence ID" value="KAK7268192.1"/>
    <property type="molecule type" value="Genomic_DNA"/>
</dbReference>
<proteinExistence type="predicted"/>
<feature type="compositionally biased region" description="Basic and acidic residues" evidence="1">
    <location>
        <begin position="186"/>
        <end position="202"/>
    </location>
</feature>
<protein>
    <submittedName>
        <fullName evidence="2">Uncharacterized protein</fullName>
    </submittedName>
</protein>
<evidence type="ECO:0000256" key="1">
    <source>
        <dbReference type="SAM" id="MobiDB-lite"/>
    </source>
</evidence>
<dbReference type="Proteomes" id="UP001372338">
    <property type="component" value="Unassembled WGS sequence"/>
</dbReference>
<evidence type="ECO:0000313" key="3">
    <source>
        <dbReference type="Proteomes" id="UP001372338"/>
    </source>
</evidence>
<accession>A0AAN9I6Q7</accession>
<name>A0AAN9I6Q7_CROPI</name>
<gene>
    <name evidence="2" type="ORF">RIF29_20883</name>
</gene>
<feature type="region of interest" description="Disordered" evidence="1">
    <location>
        <begin position="156"/>
        <end position="202"/>
    </location>
</feature>
<sequence length="250" mass="27397">MMVVDGSDKETTLVLKVLELEKGDGVAHPLQPSLLTNSSISEKPHLPLLKLVPHLTHLSALSPSPNPTVEIELASPAATVRTSPYLRIYGCVAFVLRFNSTFSSVGISSKPPEAAVALFSYGVTSAAAVWIWLDTIICSFSTIHILAKENNGVVDMEDEKPAEVDKSDEMDEEGPKHHVQPQPDQAEPKVKDKETHPVQDEKDDLAMQKRHVNVVFIGHVGFYYSQIAEFVLKYAKGDICLEGGKRLPGF</sequence>
<reference evidence="2 3" key="1">
    <citation type="submission" date="2024-01" db="EMBL/GenBank/DDBJ databases">
        <title>The genomes of 5 underutilized Papilionoideae crops provide insights into root nodulation and disease resistanc.</title>
        <authorList>
            <person name="Yuan L."/>
        </authorList>
    </citation>
    <scope>NUCLEOTIDE SEQUENCE [LARGE SCALE GENOMIC DNA]</scope>
    <source>
        <strain evidence="2">ZHUSHIDOU_FW_LH</strain>
        <tissue evidence="2">Leaf</tissue>
    </source>
</reference>